<dbReference type="InterPro" id="IPR001842">
    <property type="entry name" value="Peptidase_M36"/>
</dbReference>
<comment type="caution">
    <text evidence="15">The sequence shown here is derived from an EMBL/GenBank/DDBJ whole genome shotgun (WGS) entry which is preliminary data.</text>
</comment>
<accession>A0AAD5UPQ8</accession>
<keyword evidence="5 12" id="KW-0479">Metal-binding</keyword>
<comment type="cofactor">
    <cofactor evidence="12">
        <name>Zn(2+)</name>
        <dbReference type="ChEBI" id="CHEBI:29105"/>
    </cofactor>
    <text evidence="12">Binds 1 zinc ion per subunit.</text>
</comment>
<evidence type="ECO:0000256" key="12">
    <source>
        <dbReference type="PIRSR" id="PIRSR601842-2"/>
    </source>
</evidence>
<dbReference type="EMBL" id="JADGKB010000004">
    <property type="protein sequence ID" value="KAJ3261832.1"/>
    <property type="molecule type" value="Genomic_DNA"/>
</dbReference>
<evidence type="ECO:0000256" key="11">
    <source>
        <dbReference type="PIRSR" id="PIRSR601842-1"/>
    </source>
</evidence>
<dbReference type="Pfam" id="PF02128">
    <property type="entry name" value="Peptidase_M36"/>
    <property type="match status" value="1"/>
</dbReference>
<dbReference type="GO" id="GO:0005615">
    <property type="term" value="C:extracellular space"/>
    <property type="evidence" value="ECO:0007669"/>
    <property type="project" value="InterPro"/>
</dbReference>
<feature type="binding site" evidence="12">
    <location>
        <position position="415"/>
    </location>
    <ligand>
        <name>Zn(2+)</name>
        <dbReference type="ChEBI" id="CHEBI:29105"/>
        <note>catalytic</note>
    </ligand>
</feature>
<evidence type="ECO:0000256" key="5">
    <source>
        <dbReference type="ARBA" id="ARBA00022723"/>
    </source>
</evidence>
<feature type="binding site" evidence="12">
    <location>
        <position position="441"/>
    </location>
    <ligand>
        <name>Zn(2+)</name>
        <dbReference type="ChEBI" id="CHEBI:29105"/>
        <note>catalytic</note>
    </ligand>
</feature>
<dbReference type="Proteomes" id="UP001210925">
    <property type="component" value="Unassembled WGS sequence"/>
</dbReference>
<dbReference type="Gene3D" id="1.10.390.10">
    <property type="entry name" value="Neutral Protease Domain 2"/>
    <property type="match status" value="1"/>
</dbReference>
<gene>
    <name evidence="15" type="primary">MEP5_2</name>
    <name evidence="15" type="ORF">HK103_004783</name>
</gene>
<feature type="binding site" evidence="12">
    <location>
        <position position="411"/>
    </location>
    <ligand>
        <name>Zn(2+)</name>
        <dbReference type="ChEBI" id="CHEBI:29105"/>
        <note>catalytic</note>
    </ligand>
</feature>
<evidence type="ECO:0000256" key="9">
    <source>
        <dbReference type="ARBA" id="ARBA00023049"/>
    </source>
</evidence>
<keyword evidence="10 13" id="KW-0865">Zymogen</keyword>
<dbReference type="GO" id="GO:0006508">
    <property type="term" value="P:proteolysis"/>
    <property type="evidence" value="ECO:0007669"/>
    <property type="project" value="UniProtKB-KW"/>
</dbReference>
<evidence type="ECO:0000256" key="10">
    <source>
        <dbReference type="ARBA" id="ARBA00023145"/>
    </source>
</evidence>
<keyword evidence="6" id="KW-0732">Signal</keyword>
<name>A0AAD5UPQ8_9FUNG</name>
<evidence type="ECO:0000259" key="14">
    <source>
        <dbReference type="Pfam" id="PF07504"/>
    </source>
</evidence>
<dbReference type="InterPro" id="IPR027268">
    <property type="entry name" value="Peptidase_M4/M1_CTD_sf"/>
</dbReference>
<evidence type="ECO:0000256" key="1">
    <source>
        <dbReference type="ARBA" id="ARBA00004613"/>
    </source>
</evidence>
<evidence type="ECO:0000256" key="3">
    <source>
        <dbReference type="ARBA" id="ARBA00022525"/>
    </source>
</evidence>
<evidence type="ECO:0000256" key="8">
    <source>
        <dbReference type="ARBA" id="ARBA00022833"/>
    </source>
</evidence>
<keyword evidence="9 13" id="KW-0482">Metalloprotease</keyword>
<comment type="subcellular location">
    <subcellularLocation>
        <location evidence="1 13">Secreted</location>
    </subcellularLocation>
</comment>
<dbReference type="GO" id="GO:0004222">
    <property type="term" value="F:metalloendopeptidase activity"/>
    <property type="evidence" value="ECO:0007669"/>
    <property type="project" value="InterPro"/>
</dbReference>
<dbReference type="PANTHER" id="PTHR33478:SF1">
    <property type="entry name" value="EXTRACELLULAR METALLOPROTEINASE MEP"/>
    <property type="match status" value="1"/>
</dbReference>
<comment type="similarity">
    <text evidence="2 13">Belongs to the peptidase M36 family.</text>
</comment>
<dbReference type="Gene3D" id="3.10.170.10">
    <property type="match status" value="1"/>
</dbReference>
<dbReference type="InterPro" id="IPR050371">
    <property type="entry name" value="Fungal_virulence_M36"/>
</dbReference>
<evidence type="ECO:0000256" key="2">
    <source>
        <dbReference type="ARBA" id="ARBA00006006"/>
    </source>
</evidence>
<dbReference type="SUPFAM" id="SSF55486">
    <property type="entry name" value="Metalloproteases ('zincins'), catalytic domain"/>
    <property type="match status" value="1"/>
</dbReference>
<sequence length="616" mass="68291">MLKSLLFVLSVTAVPFTRNLEGFGPNVQTHTIEFPFSILSKTSEISLTDAQSTALESFKQKLPVDLKISSAYQTKHNKVYHVYVQQLFEGLEVANGVGACHLDRYGNVISMSHSFYVKPVSLLTFQQDQFALEPKLNEKDALLTLVNYIGLPYKNVNQNSFTSPVTLKVDHYPEVPAVLKMIQNDGSLQLVWDLVFDIESNWFNAHVDAETGKVVSLVDWVSHATFNVYPLGTNDPDSGPRQLLVDPEHPVASPLGWNTQRKGKKDTVSPYTLGNNVYAQSNPDGGESWRSNHRPKAAKGQVFDYPIDLEEDPDTYTDGAIVNLFYWNNIIHDLFYVYGFTEEAGNFQDNNLGRGGKGNDAVVANAQDGSGLNNANFATPPDGQRPRMRMYVWTQTQPRRDGDLESGIIIHEYAHGISTRLTGGPANSNCLGWGEAGGMGEGWGDIFATILRTTPNTTRNDDFGMGEYSNGVGIRPYKYSTDQKTNPQTYSYIRKPAYWGVHPKGSVWAATLYEVFWNLVDKHGYEPGWFDVPSSTDDEYPTAGNKLMLRLIVDGLKLQPCSPSFVDARDAIILADKINTGGSNLCEIYKGFAKRGLGVKARSGGAEDFSVPEECQ</sequence>
<dbReference type="PANTHER" id="PTHR33478">
    <property type="entry name" value="EXTRACELLULAR METALLOPROTEINASE MEP"/>
    <property type="match status" value="1"/>
</dbReference>
<evidence type="ECO:0000256" key="7">
    <source>
        <dbReference type="ARBA" id="ARBA00022801"/>
    </source>
</evidence>
<dbReference type="GO" id="GO:0008270">
    <property type="term" value="F:zinc ion binding"/>
    <property type="evidence" value="ECO:0007669"/>
    <property type="project" value="InterPro"/>
</dbReference>
<keyword evidence="16" id="KW-1185">Reference proteome</keyword>
<dbReference type="EC" id="3.4.24.-" evidence="13"/>
<evidence type="ECO:0000256" key="6">
    <source>
        <dbReference type="ARBA" id="ARBA00022729"/>
    </source>
</evidence>
<dbReference type="CDD" id="cd09596">
    <property type="entry name" value="M36"/>
    <property type="match status" value="1"/>
</dbReference>
<evidence type="ECO:0000256" key="4">
    <source>
        <dbReference type="ARBA" id="ARBA00022670"/>
    </source>
</evidence>
<feature type="active site" evidence="11">
    <location>
        <position position="412"/>
    </location>
</feature>
<feature type="binding site" evidence="12">
    <location>
        <position position="223"/>
    </location>
    <ligand>
        <name>Zn(2+)</name>
        <dbReference type="ChEBI" id="CHEBI:29105"/>
        <note>catalytic</note>
    </ligand>
</feature>
<keyword evidence="3 13" id="KW-0964">Secreted</keyword>
<keyword evidence="8 12" id="KW-0862">Zinc</keyword>
<reference evidence="15" key="1">
    <citation type="submission" date="2020-05" db="EMBL/GenBank/DDBJ databases">
        <title>Phylogenomic resolution of chytrid fungi.</title>
        <authorList>
            <person name="Stajich J.E."/>
            <person name="Amses K."/>
            <person name="Simmons R."/>
            <person name="Seto K."/>
            <person name="Myers J."/>
            <person name="Bonds A."/>
            <person name="Quandt C.A."/>
            <person name="Barry K."/>
            <person name="Liu P."/>
            <person name="Grigoriev I."/>
            <person name="Longcore J.E."/>
            <person name="James T.Y."/>
        </authorList>
    </citation>
    <scope>NUCLEOTIDE SEQUENCE</scope>
    <source>
        <strain evidence="15">PLAUS21</strain>
    </source>
</reference>
<dbReference type="InterPro" id="IPR011096">
    <property type="entry name" value="FTP_domain"/>
</dbReference>
<evidence type="ECO:0000256" key="13">
    <source>
        <dbReference type="RuleBase" id="RU364017"/>
    </source>
</evidence>
<organism evidence="15 16">
    <name type="scientific">Boothiomyces macroporosus</name>
    <dbReference type="NCBI Taxonomy" id="261099"/>
    <lineage>
        <taxon>Eukaryota</taxon>
        <taxon>Fungi</taxon>
        <taxon>Fungi incertae sedis</taxon>
        <taxon>Chytridiomycota</taxon>
        <taxon>Chytridiomycota incertae sedis</taxon>
        <taxon>Chytridiomycetes</taxon>
        <taxon>Rhizophydiales</taxon>
        <taxon>Terramycetaceae</taxon>
        <taxon>Boothiomyces</taxon>
    </lineage>
</organism>
<dbReference type="AlphaFoldDB" id="A0AAD5UPQ8"/>
<feature type="domain" description="FTP" evidence="14">
    <location>
        <begin position="65"/>
        <end position="115"/>
    </location>
</feature>
<protein>
    <recommendedName>
        <fullName evidence="13">Extracellular metalloproteinase</fullName>
        <ecNumber evidence="13">3.4.24.-</ecNumber>
    </recommendedName>
    <alternativeName>
        <fullName evidence="13">Fungalysin</fullName>
    </alternativeName>
</protein>
<keyword evidence="4 13" id="KW-0645">Protease</keyword>
<proteinExistence type="inferred from homology"/>
<keyword evidence="7 13" id="KW-0378">Hydrolase</keyword>
<dbReference type="PRINTS" id="PR00999">
    <property type="entry name" value="FUNGALYSIN"/>
</dbReference>
<evidence type="ECO:0000313" key="16">
    <source>
        <dbReference type="Proteomes" id="UP001210925"/>
    </source>
</evidence>
<dbReference type="Pfam" id="PF07504">
    <property type="entry name" value="FTP"/>
    <property type="match status" value="1"/>
</dbReference>
<evidence type="ECO:0000313" key="15">
    <source>
        <dbReference type="EMBL" id="KAJ3261832.1"/>
    </source>
</evidence>